<feature type="signal peptide" evidence="2">
    <location>
        <begin position="1"/>
        <end position="25"/>
    </location>
</feature>
<evidence type="ECO:0008006" key="5">
    <source>
        <dbReference type="Google" id="ProtNLM"/>
    </source>
</evidence>
<dbReference type="Proteomes" id="UP000185860">
    <property type="component" value="Unassembled WGS sequence"/>
</dbReference>
<sequence>MKSFTKFALFTSFAIASLTIIPVLAQYPPAPDTGTPDGQRTPGGSRPELITCKHTNQPLTALVPKNAKGLTAVEHPSFWFYIPYSPEDVESIEFSLHNREEKSTLYRTSLQLTKIPGIIEISLPPSSNYSLQLNQTYHWYFTVECKSNKQLLILDGWITRVQSSSELWYDQLTNLAKQYFFNQQNTEVKQAFLNLLKSVGLETLVE</sequence>
<protein>
    <recommendedName>
        <fullName evidence="5">DUF928 domain-containing protein</fullName>
    </recommendedName>
</protein>
<dbReference type="Pfam" id="PF06051">
    <property type="entry name" value="DUF928"/>
    <property type="match status" value="1"/>
</dbReference>
<dbReference type="AlphaFoldDB" id="A0A1U7IQK4"/>
<evidence type="ECO:0000256" key="1">
    <source>
        <dbReference type="SAM" id="MobiDB-lite"/>
    </source>
</evidence>
<feature type="region of interest" description="Disordered" evidence="1">
    <location>
        <begin position="29"/>
        <end position="48"/>
    </location>
</feature>
<keyword evidence="2" id="KW-0732">Signal</keyword>
<proteinExistence type="predicted"/>
<gene>
    <name evidence="3" type="ORF">NIES2119_04875</name>
</gene>
<dbReference type="RefSeq" id="WP_073592333.1">
    <property type="nucleotide sequence ID" value="NZ_MRCE01000004.1"/>
</dbReference>
<evidence type="ECO:0000256" key="2">
    <source>
        <dbReference type="SAM" id="SignalP"/>
    </source>
</evidence>
<organism evidence="3 4">
    <name type="scientific">[Phormidium ambiguum] IAM M-71</name>
    <dbReference type="NCBI Taxonomy" id="454136"/>
    <lineage>
        <taxon>Bacteria</taxon>
        <taxon>Bacillati</taxon>
        <taxon>Cyanobacteriota</taxon>
        <taxon>Cyanophyceae</taxon>
        <taxon>Oscillatoriophycideae</taxon>
        <taxon>Aerosakkonematales</taxon>
        <taxon>Aerosakkonemataceae</taxon>
        <taxon>Floridanema</taxon>
    </lineage>
</organism>
<accession>A0A1U7IQK4</accession>
<dbReference type="OrthoDB" id="536034at2"/>
<feature type="chain" id="PRO_5012052651" description="DUF928 domain-containing protein" evidence="2">
    <location>
        <begin position="26"/>
        <end position="206"/>
    </location>
</feature>
<dbReference type="EMBL" id="MRCE01000004">
    <property type="protein sequence ID" value="OKH39612.1"/>
    <property type="molecule type" value="Genomic_DNA"/>
</dbReference>
<reference evidence="3 4" key="1">
    <citation type="submission" date="2016-11" db="EMBL/GenBank/DDBJ databases">
        <title>Draft Genome Sequences of Nine Cyanobacterial Strains from Diverse Habitats.</title>
        <authorList>
            <person name="Zhu T."/>
            <person name="Hou S."/>
            <person name="Lu X."/>
            <person name="Hess W.R."/>
        </authorList>
    </citation>
    <scope>NUCLEOTIDE SEQUENCE [LARGE SCALE GENOMIC DNA]</scope>
    <source>
        <strain evidence="3 4">IAM M-71</strain>
    </source>
</reference>
<dbReference type="STRING" id="454136.NIES2119_04875"/>
<evidence type="ECO:0000313" key="3">
    <source>
        <dbReference type="EMBL" id="OKH39612.1"/>
    </source>
</evidence>
<evidence type="ECO:0000313" key="4">
    <source>
        <dbReference type="Proteomes" id="UP000185860"/>
    </source>
</evidence>
<name>A0A1U7IQK4_9CYAN</name>
<comment type="caution">
    <text evidence="3">The sequence shown here is derived from an EMBL/GenBank/DDBJ whole genome shotgun (WGS) entry which is preliminary data.</text>
</comment>
<dbReference type="InterPro" id="IPR010328">
    <property type="entry name" value="DUF928"/>
</dbReference>